<evidence type="ECO:0008006" key="2">
    <source>
        <dbReference type="Google" id="ProtNLM"/>
    </source>
</evidence>
<proteinExistence type="predicted"/>
<feature type="non-terminal residue" evidence="1">
    <location>
        <position position="114"/>
    </location>
</feature>
<dbReference type="GO" id="GO:0006043">
    <property type="term" value="P:glucosamine catabolic process"/>
    <property type="evidence" value="ECO:0007669"/>
    <property type="project" value="TreeGrafter"/>
</dbReference>
<dbReference type="AlphaFoldDB" id="X0ZDY4"/>
<dbReference type="GO" id="GO:0006046">
    <property type="term" value="P:N-acetylglucosamine catabolic process"/>
    <property type="evidence" value="ECO:0007669"/>
    <property type="project" value="TreeGrafter"/>
</dbReference>
<evidence type="ECO:0000313" key="1">
    <source>
        <dbReference type="EMBL" id="GAG56422.1"/>
    </source>
</evidence>
<dbReference type="PANTHER" id="PTHR11280">
    <property type="entry name" value="GLUCOSAMINE-6-PHOSPHATE ISOMERASE"/>
    <property type="match status" value="1"/>
</dbReference>
<dbReference type="EMBL" id="BART01000786">
    <property type="protein sequence ID" value="GAG56422.1"/>
    <property type="molecule type" value="Genomic_DNA"/>
</dbReference>
<dbReference type="GO" id="GO:0005737">
    <property type="term" value="C:cytoplasm"/>
    <property type="evidence" value="ECO:0007669"/>
    <property type="project" value="TreeGrafter"/>
</dbReference>
<protein>
    <recommendedName>
        <fullName evidence="2">Glucosamine/galactosamine-6-phosphate isomerase domain-containing protein</fullName>
    </recommendedName>
</protein>
<dbReference type="Gene3D" id="3.40.50.1360">
    <property type="match status" value="1"/>
</dbReference>
<dbReference type="GO" id="GO:0042802">
    <property type="term" value="F:identical protein binding"/>
    <property type="evidence" value="ECO:0007669"/>
    <property type="project" value="TreeGrafter"/>
</dbReference>
<organism evidence="1">
    <name type="scientific">marine sediment metagenome</name>
    <dbReference type="NCBI Taxonomy" id="412755"/>
    <lineage>
        <taxon>unclassified sequences</taxon>
        <taxon>metagenomes</taxon>
        <taxon>ecological metagenomes</taxon>
    </lineage>
</organism>
<reference evidence="1" key="1">
    <citation type="journal article" date="2014" name="Front. Microbiol.">
        <title>High frequency of phylogenetically diverse reductive dehalogenase-homologous genes in deep subseafloor sedimentary metagenomes.</title>
        <authorList>
            <person name="Kawai M."/>
            <person name="Futagami T."/>
            <person name="Toyoda A."/>
            <person name="Takaki Y."/>
            <person name="Nishi S."/>
            <person name="Hori S."/>
            <person name="Arai W."/>
            <person name="Tsubouchi T."/>
            <person name="Morono Y."/>
            <person name="Uchiyama I."/>
            <person name="Ito T."/>
            <person name="Fujiyama A."/>
            <person name="Inagaki F."/>
            <person name="Takami H."/>
        </authorList>
    </citation>
    <scope>NUCLEOTIDE SEQUENCE</scope>
    <source>
        <strain evidence="1">Expedition CK06-06</strain>
    </source>
</reference>
<dbReference type="InterPro" id="IPR037171">
    <property type="entry name" value="NagB/RpiA_transferase-like"/>
</dbReference>
<dbReference type="GO" id="GO:0019262">
    <property type="term" value="P:N-acetylneuraminate catabolic process"/>
    <property type="evidence" value="ECO:0007669"/>
    <property type="project" value="TreeGrafter"/>
</dbReference>
<sequence>MKIVLVKDYKELSCCAAQFLASQIIKKKNLVLGLATGSTLIGMYKELIRRHREEGLDFSEVITFNLDEYYSLPPKHPQSYCFFMWNIFFKYINLKRKNIHLLNGVTKNFFASNI</sequence>
<dbReference type="SUPFAM" id="SSF100950">
    <property type="entry name" value="NagB/RpiA/CoA transferase-like"/>
    <property type="match status" value="1"/>
</dbReference>
<comment type="caution">
    <text evidence="1">The sequence shown here is derived from an EMBL/GenBank/DDBJ whole genome shotgun (WGS) entry which is preliminary data.</text>
</comment>
<name>X0ZDY4_9ZZZZ</name>
<dbReference type="PANTHER" id="PTHR11280:SF5">
    <property type="entry name" value="GLUCOSAMINE-6-PHOSPHATE ISOMERASE"/>
    <property type="match status" value="1"/>
</dbReference>
<dbReference type="GO" id="GO:0004342">
    <property type="term" value="F:glucosamine-6-phosphate deaminase activity"/>
    <property type="evidence" value="ECO:0007669"/>
    <property type="project" value="InterPro"/>
</dbReference>
<dbReference type="InterPro" id="IPR004547">
    <property type="entry name" value="Glucosamine6P_isomerase"/>
</dbReference>
<gene>
    <name evidence="1" type="ORF">S01H4_03266</name>
</gene>
<accession>X0ZDY4</accession>